<keyword evidence="1" id="KW-1133">Transmembrane helix</keyword>
<accession>A0ABP7V648</accession>
<sequence>MITTFNKSRSKPSNQKIEKFDRLYQKTAQNLSYSQTFFPDSEVTIHLNQLVSHAHNIIYQTENSSWKQLKDFLLEKFIGLFLEQWRAVLVATLLFVAGGLVGFIIVSQNPLHLDVLLPGTLANILSPDDLASNVQADVVDGATMSVMIMTNNIQVAILAFAGGITFGILTVYVMIYNGLLVGALAGLFWHSGSSYVFWAYIVPHGVIELLAIFIAGGAGLLMGYKLLVPGELKRSVQLKYYAMRSVQLLLGTIPLFIIAGVIEGFITPADLSLETKYIVAFITLIGFIGYLLYGRIRQLKRATV</sequence>
<evidence type="ECO:0000256" key="1">
    <source>
        <dbReference type="SAM" id="Phobius"/>
    </source>
</evidence>
<dbReference type="EMBL" id="BAABDL010000019">
    <property type="protein sequence ID" value="GAA4060417.1"/>
    <property type="molecule type" value="Genomic_DNA"/>
</dbReference>
<dbReference type="Pfam" id="PF01944">
    <property type="entry name" value="SpoIIM"/>
    <property type="match status" value="1"/>
</dbReference>
<evidence type="ECO:0000313" key="2">
    <source>
        <dbReference type="EMBL" id="GAA4060417.1"/>
    </source>
</evidence>
<feature type="transmembrane region" description="Helical" evidence="1">
    <location>
        <begin position="153"/>
        <end position="172"/>
    </location>
</feature>
<name>A0ABP7V648_9BACI</name>
<proteinExistence type="predicted"/>
<dbReference type="InterPro" id="IPR002798">
    <property type="entry name" value="SpoIIM-like"/>
</dbReference>
<organism evidence="2 3">
    <name type="scientific">Amphibacillus indicireducens</name>
    <dbReference type="NCBI Taxonomy" id="1076330"/>
    <lineage>
        <taxon>Bacteria</taxon>
        <taxon>Bacillati</taxon>
        <taxon>Bacillota</taxon>
        <taxon>Bacilli</taxon>
        <taxon>Bacillales</taxon>
        <taxon>Bacillaceae</taxon>
        <taxon>Amphibacillus</taxon>
    </lineage>
</organism>
<feature type="transmembrane region" description="Helical" evidence="1">
    <location>
        <begin position="85"/>
        <end position="106"/>
    </location>
</feature>
<feature type="transmembrane region" description="Helical" evidence="1">
    <location>
        <begin position="207"/>
        <end position="227"/>
    </location>
</feature>
<reference evidence="3" key="1">
    <citation type="journal article" date="2019" name="Int. J. Syst. Evol. Microbiol.">
        <title>The Global Catalogue of Microorganisms (GCM) 10K type strain sequencing project: providing services to taxonomists for standard genome sequencing and annotation.</title>
        <authorList>
            <consortium name="The Broad Institute Genomics Platform"/>
            <consortium name="The Broad Institute Genome Sequencing Center for Infectious Disease"/>
            <person name="Wu L."/>
            <person name="Ma J."/>
        </authorList>
    </citation>
    <scope>NUCLEOTIDE SEQUENCE [LARGE SCALE GENOMIC DNA]</scope>
    <source>
        <strain evidence="3">JCM 17250</strain>
    </source>
</reference>
<protein>
    <submittedName>
        <fullName evidence="2">Stage II sporulation protein M</fullName>
    </submittedName>
</protein>
<feature type="transmembrane region" description="Helical" evidence="1">
    <location>
        <begin position="275"/>
        <end position="293"/>
    </location>
</feature>
<feature type="transmembrane region" description="Helical" evidence="1">
    <location>
        <begin position="248"/>
        <end position="269"/>
    </location>
</feature>
<feature type="transmembrane region" description="Helical" evidence="1">
    <location>
        <begin position="179"/>
        <end position="201"/>
    </location>
</feature>
<keyword evidence="3" id="KW-1185">Reference proteome</keyword>
<keyword evidence="1" id="KW-0812">Transmembrane</keyword>
<dbReference type="PANTHER" id="PTHR35337:SF1">
    <property type="entry name" value="SLR1478 PROTEIN"/>
    <property type="match status" value="1"/>
</dbReference>
<dbReference type="PANTHER" id="PTHR35337">
    <property type="entry name" value="SLR1478 PROTEIN"/>
    <property type="match status" value="1"/>
</dbReference>
<dbReference type="Proteomes" id="UP001501734">
    <property type="component" value="Unassembled WGS sequence"/>
</dbReference>
<comment type="caution">
    <text evidence="2">The sequence shown here is derived from an EMBL/GenBank/DDBJ whole genome shotgun (WGS) entry which is preliminary data.</text>
</comment>
<keyword evidence="1" id="KW-0472">Membrane</keyword>
<evidence type="ECO:0000313" key="3">
    <source>
        <dbReference type="Proteomes" id="UP001501734"/>
    </source>
</evidence>
<gene>
    <name evidence="2" type="ORF">GCM10022410_04450</name>
</gene>